<feature type="domain" description="Clp R" evidence="2">
    <location>
        <begin position="75"/>
        <end position="219"/>
    </location>
</feature>
<reference evidence="3 4" key="1">
    <citation type="journal article" date="2015" name="Nature">
        <title>rRNA introns, odd ribosomes, and small enigmatic genomes across a large radiation of phyla.</title>
        <authorList>
            <person name="Brown C.T."/>
            <person name="Hug L.A."/>
            <person name="Thomas B.C."/>
            <person name="Sharon I."/>
            <person name="Castelle C.J."/>
            <person name="Singh A."/>
            <person name="Wilkins M.J."/>
            <person name="Williams K.H."/>
            <person name="Banfield J.F."/>
        </authorList>
    </citation>
    <scope>NUCLEOTIDE SEQUENCE [LARGE SCALE GENOMIC DNA]</scope>
</reference>
<comment type="caution">
    <text evidence="3">The sequence shown here is derived from an EMBL/GenBank/DDBJ whole genome shotgun (WGS) entry which is preliminary data.</text>
</comment>
<dbReference type="PROSITE" id="PS51903">
    <property type="entry name" value="CLP_R"/>
    <property type="match status" value="1"/>
</dbReference>
<evidence type="ECO:0000313" key="4">
    <source>
        <dbReference type="Proteomes" id="UP000034163"/>
    </source>
</evidence>
<proteinExistence type="predicted"/>
<protein>
    <submittedName>
        <fullName evidence="3">ATP-dependent Clp protease ATP-binding subunit ClpC</fullName>
    </submittedName>
</protein>
<keyword evidence="3" id="KW-0378">Hydrolase</keyword>
<dbReference type="InterPro" id="IPR036628">
    <property type="entry name" value="Clp_N_dom_sf"/>
</dbReference>
<gene>
    <name evidence="3" type="ORF">UU72_C0004G0033</name>
</gene>
<evidence type="ECO:0000259" key="2">
    <source>
        <dbReference type="PROSITE" id="PS51903"/>
    </source>
</evidence>
<dbReference type="Proteomes" id="UP000034163">
    <property type="component" value="Unassembled WGS sequence"/>
</dbReference>
<dbReference type="EMBL" id="LCBS01000004">
    <property type="protein sequence ID" value="KKS17294.1"/>
    <property type="molecule type" value="Genomic_DNA"/>
</dbReference>
<dbReference type="InterPro" id="IPR004176">
    <property type="entry name" value="Clp_R_N"/>
</dbReference>
<evidence type="ECO:0000313" key="3">
    <source>
        <dbReference type="EMBL" id="KKS17294.1"/>
    </source>
</evidence>
<dbReference type="GO" id="GO:0008233">
    <property type="term" value="F:peptidase activity"/>
    <property type="evidence" value="ECO:0007669"/>
    <property type="project" value="UniProtKB-KW"/>
</dbReference>
<dbReference type="Gene3D" id="1.10.1780.10">
    <property type="entry name" value="Clp, N-terminal domain"/>
    <property type="match status" value="1"/>
</dbReference>
<dbReference type="GO" id="GO:0005524">
    <property type="term" value="F:ATP binding"/>
    <property type="evidence" value="ECO:0007669"/>
    <property type="project" value="UniProtKB-KW"/>
</dbReference>
<name>A0A0G0WX32_UNCKA</name>
<organism evidence="3 4">
    <name type="scientific">candidate division WWE3 bacterium GW2011_GWB1_41_6</name>
    <dbReference type="NCBI Taxonomy" id="1619112"/>
    <lineage>
        <taxon>Bacteria</taxon>
        <taxon>Katanobacteria</taxon>
    </lineage>
</organism>
<dbReference type="Pfam" id="PF02861">
    <property type="entry name" value="Clp_N"/>
    <property type="match status" value="1"/>
</dbReference>
<dbReference type="SUPFAM" id="SSF81923">
    <property type="entry name" value="Double Clp-N motif"/>
    <property type="match status" value="1"/>
</dbReference>
<evidence type="ECO:0000256" key="1">
    <source>
        <dbReference type="PROSITE-ProRule" id="PRU01251"/>
    </source>
</evidence>
<sequence length="219" mass="24602">MNALVIQNGLQTILELCELDYMALDFLQKKSYGMGDYSSNDPLSELFDDSLDDEDVLPVTNISYVATQSKEFFELDKRMSDELKQIVIDSGDVALSYRKSVIDVEHLLYALLSDEIVVLLLDLIGVDKVEVRNAIDKSAEKREQYVFTTNPLKLPLSDTSVEVLQNALVNAKEYNSQKIEPEHVLMAVSEDPQSLAGSLLRGYGITAVALRRPELRVLR</sequence>
<keyword evidence="1" id="KW-0677">Repeat</keyword>
<dbReference type="GO" id="GO:0006508">
    <property type="term" value="P:proteolysis"/>
    <property type="evidence" value="ECO:0007669"/>
    <property type="project" value="UniProtKB-KW"/>
</dbReference>
<keyword evidence="3" id="KW-0067">ATP-binding</keyword>
<dbReference type="AlphaFoldDB" id="A0A0G0WX32"/>
<keyword evidence="3" id="KW-0645">Protease</keyword>
<keyword evidence="3" id="KW-0547">Nucleotide-binding</keyword>
<accession>A0A0G0WX32</accession>